<name>A0ABR8SY45_9BACL</name>
<evidence type="ECO:0000313" key="5">
    <source>
        <dbReference type="Proteomes" id="UP000608071"/>
    </source>
</evidence>
<dbReference type="InterPro" id="IPR040680">
    <property type="entry name" value="DUF5643"/>
</dbReference>
<organism evidence="4 5">
    <name type="scientific">Paenibacillus gallinarum</name>
    <dbReference type="NCBI Taxonomy" id="2762232"/>
    <lineage>
        <taxon>Bacteria</taxon>
        <taxon>Bacillati</taxon>
        <taxon>Bacillota</taxon>
        <taxon>Bacilli</taxon>
        <taxon>Bacillales</taxon>
        <taxon>Paenibacillaceae</taxon>
        <taxon>Paenibacillus</taxon>
    </lineage>
</organism>
<protein>
    <submittedName>
        <fullName evidence="4">DUF4179 domain-containing protein</fullName>
    </submittedName>
</protein>
<keyword evidence="1" id="KW-0812">Transmembrane</keyword>
<dbReference type="EMBL" id="JACSQL010000003">
    <property type="protein sequence ID" value="MBD7968426.1"/>
    <property type="molecule type" value="Genomic_DNA"/>
</dbReference>
<comment type="caution">
    <text evidence="4">The sequence shown here is derived from an EMBL/GenBank/DDBJ whole genome shotgun (WGS) entry which is preliminary data.</text>
</comment>
<feature type="domain" description="DUF4179" evidence="2">
    <location>
        <begin position="52"/>
        <end position="145"/>
    </location>
</feature>
<evidence type="ECO:0000259" key="3">
    <source>
        <dbReference type="Pfam" id="PF18705"/>
    </source>
</evidence>
<dbReference type="Pfam" id="PF18705">
    <property type="entry name" value="DUF5643"/>
    <property type="match status" value="1"/>
</dbReference>
<feature type="domain" description="DUF5643" evidence="3">
    <location>
        <begin position="233"/>
        <end position="326"/>
    </location>
</feature>
<evidence type="ECO:0000256" key="1">
    <source>
        <dbReference type="SAM" id="Phobius"/>
    </source>
</evidence>
<dbReference type="RefSeq" id="WP_191799656.1">
    <property type="nucleotide sequence ID" value="NZ_JACSQL010000003.1"/>
</dbReference>
<gene>
    <name evidence="4" type="ORF">H9647_10150</name>
</gene>
<dbReference type="Proteomes" id="UP000608071">
    <property type="component" value="Unassembled WGS sequence"/>
</dbReference>
<reference evidence="4 5" key="1">
    <citation type="submission" date="2020-08" db="EMBL/GenBank/DDBJ databases">
        <title>A Genomic Blueprint of the Chicken Gut Microbiome.</title>
        <authorList>
            <person name="Gilroy R."/>
            <person name="Ravi A."/>
            <person name="Getino M."/>
            <person name="Pursley I."/>
            <person name="Horton D.L."/>
            <person name="Alikhan N.-F."/>
            <person name="Baker D."/>
            <person name="Gharbi K."/>
            <person name="Hall N."/>
            <person name="Watson M."/>
            <person name="Adriaenssens E.M."/>
            <person name="Foster-Nyarko E."/>
            <person name="Jarju S."/>
            <person name="Secka A."/>
            <person name="Antonio M."/>
            <person name="Oren A."/>
            <person name="Chaudhuri R."/>
            <person name="La Ragione R.M."/>
            <person name="Hildebrand F."/>
            <person name="Pallen M.J."/>
        </authorList>
    </citation>
    <scope>NUCLEOTIDE SEQUENCE [LARGE SCALE GENOMIC DNA]</scope>
    <source>
        <strain evidence="4 5">Sa2BVA9</strain>
    </source>
</reference>
<dbReference type="InterPro" id="IPR025436">
    <property type="entry name" value="DUF4179"/>
</dbReference>
<feature type="transmembrane region" description="Helical" evidence="1">
    <location>
        <begin position="55"/>
        <end position="74"/>
    </location>
</feature>
<keyword evidence="1" id="KW-1133">Transmembrane helix</keyword>
<proteinExistence type="predicted"/>
<keyword evidence="1" id="KW-0472">Membrane</keyword>
<evidence type="ECO:0000313" key="4">
    <source>
        <dbReference type="EMBL" id="MBD7968426.1"/>
    </source>
</evidence>
<dbReference type="Pfam" id="PF13786">
    <property type="entry name" value="DUF4179"/>
    <property type="match status" value="1"/>
</dbReference>
<accession>A0ABR8SY45</accession>
<keyword evidence="5" id="KW-1185">Reference proteome</keyword>
<evidence type="ECO:0000259" key="2">
    <source>
        <dbReference type="Pfam" id="PF13786"/>
    </source>
</evidence>
<sequence>MSEKQDKKWENSFELNKQFHDQRMTMVSDFELDHAIRKGLSQGKKTDGDVRKRRSIFVAAAAMMSVFMIFVASIRVSPAFASTVRDMPGLNKFVDLIRYDSLFAKAWEHDFLQEVGISDRSEDTVFTVGSILADEDRILILYSLKGPEVREGKANDYMAFELTNGKGEKISEQRLSVLPKEIEEAVDTYEKLDFRLLDGQTMPERLILKVNMIGHHYEIPFTVDKERFAGMREVIPVDKQMEVDGQKVNIDQVTITPLQAKVHVTADPNNTMQINDLVDLRLNDNTDYKRRMETVQGDLATGERTYYFESPYFSQTDSLTLEAKGFFLNKRDQVFTFNIETVETIHTPNPHIVLDKVEETGDGIQVSISTEGIYDQTEYPYFNPYVQFFNEDNTFTDAAGKEYPMNDAKLLMWTGLGTESHEMTFSIPKREYKQPLSFKVKEYPGFAKADINIKIK</sequence>